<dbReference type="Proteomes" id="UP000034160">
    <property type="component" value="Unassembled WGS sequence"/>
</dbReference>
<comment type="function">
    <text evidence="1">Required for the transposition of the insertion element.</text>
</comment>
<protein>
    <recommendedName>
        <fullName evidence="8">Transposase</fullName>
    </recommendedName>
</protein>
<evidence type="ECO:0000313" key="6">
    <source>
        <dbReference type="EMBL" id="KKS32252.1"/>
    </source>
</evidence>
<proteinExistence type="inferred from homology"/>
<keyword evidence="4" id="KW-0238">DNA-binding</keyword>
<evidence type="ECO:0000256" key="2">
    <source>
        <dbReference type="ARBA" id="ARBA00010961"/>
    </source>
</evidence>
<keyword evidence="3" id="KW-0815">Transposition</keyword>
<evidence type="ECO:0000313" key="7">
    <source>
        <dbReference type="Proteomes" id="UP000034160"/>
    </source>
</evidence>
<evidence type="ECO:0008006" key="8">
    <source>
        <dbReference type="Google" id="ProtNLM"/>
    </source>
</evidence>
<evidence type="ECO:0000256" key="3">
    <source>
        <dbReference type="ARBA" id="ARBA00022578"/>
    </source>
</evidence>
<evidence type="ECO:0000256" key="4">
    <source>
        <dbReference type="ARBA" id="ARBA00023125"/>
    </source>
</evidence>
<name>A0A0G0Y6B1_9BACT</name>
<evidence type="ECO:0000256" key="5">
    <source>
        <dbReference type="ARBA" id="ARBA00023172"/>
    </source>
</evidence>
<organism evidence="6 7">
    <name type="scientific">Candidatus Amesbacteria bacterium GW2011_GWA2_42_12</name>
    <dbReference type="NCBI Taxonomy" id="1618356"/>
    <lineage>
        <taxon>Bacteria</taxon>
        <taxon>Candidatus Amesiibacteriota</taxon>
    </lineage>
</organism>
<keyword evidence="5" id="KW-0233">DNA recombination</keyword>
<reference evidence="6 7" key="1">
    <citation type="journal article" date="2015" name="Nature">
        <title>rRNA introns, odd ribosomes, and small enigmatic genomes across a large radiation of phyla.</title>
        <authorList>
            <person name="Brown C.T."/>
            <person name="Hug L.A."/>
            <person name="Thomas B.C."/>
            <person name="Sharon I."/>
            <person name="Castelle C.J."/>
            <person name="Singh A."/>
            <person name="Wilkins M.J."/>
            <person name="Williams K.H."/>
            <person name="Banfield J.F."/>
        </authorList>
    </citation>
    <scope>NUCLEOTIDE SEQUENCE [LARGE SCALE GENOMIC DNA]</scope>
</reference>
<sequence length="313" mass="36428">MGCKCRQKLIRWGQTAAGTVRWKCPDCGKTRTRQKSGFRRHLLSKFLVEGRTANQLSSDLGIHPNTVRNRLGKYLNNPPPQKFIPEYLLDKKLWLITDATHFKRWGCLLVTKATGVKQPLAVSFHDRECFETTVRHLEPLKDLLVVGYTTDGKKGLVMAHQLLFPDAGHQRCLVHIRMKVQTLLTCHPRVPGGKDLLKLSTQLTQIKSTDQAQNWWRNFCDWQEKYRPVLTQRTHRGKSWWYTHRNIRYSWKHILNAADSLFVFLAYPNSVSNTNHLEGLFGQRKPALSRHRGLSRTKIANALFWTFYFLNKP</sequence>
<dbReference type="GO" id="GO:0004803">
    <property type="term" value="F:transposase activity"/>
    <property type="evidence" value="ECO:0007669"/>
    <property type="project" value="InterPro"/>
</dbReference>
<gene>
    <name evidence="6" type="ORF">UU93_C0008G0014</name>
</gene>
<comment type="caution">
    <text evidence="6">The sequence shown here is derived from an EMBL/GenBank/DDBJ whole genome shotgun (WGS) entry which is preliminary data.</text>
</comment>
<evidence type="ECO:0000256" key="1">
    <source>
        <dbReference type="ARBA" id="ARBA00002190"/>
    </source>
</evidence>
<dbReference type="AlphaFoldDB" id="A0A0G0Y6B1"/>
<dbReference type="GO" id="GO:0003677">
    <property type="term" value="F:DNA binding"/>
    <property type="evidence" value="ECO:0007669"/>
    <property type="project" value="UniProtKB-KW"/>
</dbReference>
<dbReference type="Pfam" id="PF00872">
    <property type="entry name" value="Transposase_mut"/>
    <property type="match status" value="1"/>
</dbReference>
<dbReference type="InterPro" id="IPR001207">
    <property type="entry name" value="Transposase_mutator"/>
</dbReference>
<dbReference type="EMBL" id="LCCN01000008">
    <property type="protein sequence ID" value="KKS32252.1"/>
    <property type="molecule type" value="Genomic_DNA"/>
</dbReference>
<comment type="similarity">
    <text evidence="2">Belongs to the transposase mutator family.</text>
</comment>
<accession>A0A0G0Y6B1</accession>
<dbReference type="GO" id="GO:0006313">
    <property type="term" value="P:DNA transposition"/>
    <property type="evidence" value="ECO:0007669"/>
    <property type="project" value="InterPro"/>
</dbReference>
<dbReference type="STRING" id="1618356.UU93_C0008G0014"/>